<evidence type="ECO:0000313" key="8">
    <source>
        <dbReference type="EMBL" id="CDJ48038.1"/>
    </source>
</evidence>
<dbReference type="InterPro" id="IPR045244">
    <property type="entry name" value="PGM"/>
</dbReference>
<evidence type="ECO:0000259" key="7">
    <source>
        <dbReference type="Pfam" id="PF02879"/>
    </source>
</evidence>
<keyword evidence="9" id="KW-1185">Reference proteome</keyword>
<evidence type="ECO:0000256" key="1">
    <source>
        <dbReference type="ARBA" id="ARBA00010231"/>
    </source>
</evidence>
<name>U6LFN6_9EIME</name>
<sequence>MVSLMLQLQQQQQQQQQEQQQQQQYAEVIDGSEDWLRLMKAVFDFGSLRKLIESGRGKKGKSGNSAGNRALNGEIAADSDAEFHGDSENAPNFQFKFLFDAMNGAGGPTAYRLFVEELGADPKALRRCKALPDFGGIHPDPNLVYAGELVRIMGVNTPEKVTEETPHFAAAADGDCDRNMILGTVLFILF</sequence>
<dbReference type="Gene3D" id="3.40.120.10">
    <property type="entry name" value="Alpha-D-Glucose-1,6-Bisphosphate, subunit A, domain 3"/>
    <property type="match status" value="1"/>
</dbReference>
<dbReference type="GO" id="GO:0004614">
    <property type="term" value="F:phosphoglucomutase activity"/>
    <property type="evidence" value="ECO:0007669"/>
    <property type="project" value="InterPro"/>
</dbReference>
<dbReference type="PANTHER" id="PTHR22573">
    <property type="entry name" value="PHOSPHOHEXOMUTASE FAMILY MEMBER"/>
    <property type="match status" value="1"/>
</dbReference>
<dbReference type="AlphaFoldDB" id="U6LFN6"/>
<reference evidence="8" key="2">
    <citation type="submission" date="2013-10" db="EMBL/GenBank/DDBJ databases">
        <authorList>
            <person name="Aslett M."/>
        </authorList>
    </citation>
    <scope>NUCLEOTIDE SEQUENCE [LARGE SCALE GENOMIC DNA]</scope>
    <source>
        <strain evidence="8">Houghton</strain>
    </source>
</reference>
<dbReference type="FunFam" id="3.40.120.10:FF:000004">
    <property type="entry name" value="Phosphoglucomutase 5"/>
    <property type="match status" value="1"/>
</dbReference>
<dbReference type="Pfam" id="PF02879">
    <property type="entry name" value="PGM_PMM_II"/>
    <property type="match status" value="1"/>
</dbReference>
<feature type="domain" description="Alpha-D-phosphohexomutase alpha/beta/alpha" evidence="7">
    <location>
        <begin position="93"/>
        <end position="182"/>
    </location>
</feature>
<dbReference type="GO" id="GO:0005829">
    <property type="term" value="C:cytosol"/>
    <property type="evidence" value="ECO:0007669"/>
    <property type="project" value="TreeGrafter"/>
</dbReference>
<feature type="coiled-coil region" evidence="6">
    <location>
        <begin position="1"/>
        <end position="28"/>
    </location>
</feature>
<keyword evidence="5" id="KW-0413">Isomerase</keyword>
<keyword evidence="6" id="KW-0175">Coiled coil</keyword>
<evidence type="ECO:0000313" key="9">
    <source>
        <dbReference type="Proteomes" id="UP000030750"/>
    </source>
</evidence>
<dbReference type="GO" id="GO:0046872">
    <property type="term" value="F:metal ion binding"/>
    <property type="evidence" value="ECO:0007669"/>
    <property type="project" value="UniProtKB-KW"/>
</dbReference>
<dbReference type="InterPro" id="IPR005845">
    <property type="entry name" value="A-D-PHexomutase_a/b/a-II"/>
</dbReference>
<dbReference type="Proteomes" id="UP000030750">
    <property type="component" value="Unassembled WGS sequence"/>
</dbReference>
<dbReference type="PRINTS" id="PR00509">
    <property type="entry name" value="PGMPMM"/>
</dbReference>
<dbReference type="GO" id="GO:0005975">
    <property type="term" value="P:carbohydrate metabolic process"/>
    <property type="evidence" value="ECO:0007669"/>
    <property type="project" value="InterPro"/>
</dbReference>
<dbReference type="SUPFAM" id="SSF53738">
    <property type="entry name" value="Phosphoglucomutase, first 3 domains"/>
    <property type="match status" value="1"/>
</dbReference>
<dbReference type="InterPro" id="IPR005841">
    <property type="entry name" value="Alpha-D-phosphohexomutase_SF"/>
</dbReference>
<dbReference type="OrthoDB" id="2291at2759"/>
<dbReference type="PANTHER" id="PTHR22573:SF2">
    <property type="entry name" value="PHOSPHOGLUCOMUTASE"/>
    <property type="match status" value="1"/>
</dbReference>
<gene>
    <name evidence="8" type="ORF">EBH_0076610</name>
</gene>
<evidence type="ECO:0000256" key="2">
    <source>
        <dbReference type="ARBA" id="ARBA00022553"/>
    </source>
</evidence>
<evidence type="ECO:0000256" key="5">
    <source>
        <dbReference type="ARBA" id="ARBA00023235"/>
    </source>
</evidence>
<evidence type="ECO:0000256" key="4">
    <source>
        <dbReference type="ARBA" id="ARBA00022842"/>
    </source>
</evidence>
<accession>U6LFN6</accession>
<reference evidence="8" key="1">
    <citation type="submission" date="2013-10" db="EMBL/GenBank/DDBJ databases">
        <title>Genomic analysis of the causative agents of coccidiosis in chickens.</title>
        <authorList>
            <person name="Reid A.J."/>
            <person name="Blake D."/>
            <person name="Billington K."/>
            <person name="Browne H."/>
            <person name="Dunn M."/>
            <person name="Hung S."/>
            <person name="Kawahara F."/>
            <person name="Miranda-Saavedra D."/>
            <person name="Mourier T."/>
            <person name="Nagra H."/>
            <person name="Otto T.D."/>
            <person name="Rawlings N."/>
            <person name="Sanchez A."/>
            <person name="Sanders M."/>
            <person name="Subramaniam C."/>
            <person name="Tay Y."/>
            <person name="Dear P."/>
            <person name="Doerig C."/>
            <person name="Gruber A."/>
            <person name="Parkinson J."/>
            <person name="Shirley M."/>
            <person name="Wan K.L."/>
            <person name="Berriman M."/>
            <person name="Tomley F."/>
            <person name="Pain A."/>
        </authorList>
    </citation>
    <scope>NUCLEOTIDE SEQUENCE [LARGE SCALE GENOMIC DNA]</scope>
    <source>
        <strain evidence="8">Houghton</strain>
    </source>
</reference>
<dbReference type="EMBL" id="HG710955">
    <property type="protein sequence ID" value="CDJ48038.1"/>
    <property type="molecule type" value="Genomic_DNA"/>
</dbReference>
<dbReference type="InterPro" id="IPR016055">
    <property type="entry name" value="A-D-PHexomutase_a/b/a-I/II/III"/>
</dbReference>
<comment type="similarity">
    <text evidence="1">Belongs to the phosphohexose mutase family.</text>
</comment>
<evidence type="ECO:0000256" key="3">
    <source>
        <dbReference type="ARBA" id="ARBA00022723"/>
    </source>
</evidence>
<organism evidence="8 9">
    <name type="scientific">Eimeria brunetti</name>
    <dbReference type="NCBI Taxonomy" id="51314"/>
    <lineage>
        <taxon>Eukaryota</taxon>
        <taxon>Sar</taxon>
        <taxon>Alveolata</taxon>
        <taxon>Apicomplexa</taxon>
        <taxon>Conoidasida</taxon>
        <taxon>Coccidia</taxon>
        <taxon>Eucoccidiorida</taxon>
        <taxon>Eimeriorina</taxon>
        <taxon>Eimeriidae</taxon>
        <taxon>Eimeria</taxon>
    </lineage>
</organism>
<keyword evidence="3" id="KW-0479">Metal-binding</keyword>
<keyword evidence="4" id="KW-0460">Magnesium</keyword>
<proteinExistence type="inferred from homology"/>
<keyword evidence="2" id="KW-0597">Phosphoprotein</keyword>
<dbReference type="VEuPathDB" id="ToxoDB:EBH_0076610"/>
<evidence type="ECO:0000256" key="6">
    <source>
        <dbReference type="SAM" id="Coils"/>
    </source>
</evidence>
<protein>
    <submittedName>
        <fullName evidence="8">Phosphoglucomutase/parafusin related protein 1, putative</fullName>
    </submittedName>
</protein>